<dbReference type="GO" id="GO:0004725">
    <property type="term" value="F:protein tyrosine phosphatase activity"/>
    <property type="evidence" value="ECO:0007669"/>
    <property type="project" value="UniProtKB-EC"/>
</dbReference>
<dbReference type="EMBL" id="LR215050">
    <property type="protein sequence ID" value="VEU83230.1"/>
    <property type="molecule type" value="Genomic_DNA"/>
</dbReference>
<evidence type="ECO:0000313" key="8">
    <source>
        <dbReference type="Proteomes" id="UP000290909"/>
    </source>
</evidence>
<keyword evidence="4" id="KW-0904">Protein phosphatase</keyword>
<evidence type="ECO:0000259" key="6">
    <source>
        <dbReference type="SMART" id="SM00226"/>
    </source>
</evidence>
<feature type="domain" description="Phosphotyrosine protein phosphatase I" evidence="6">
    <location>
        <begin position="2"/>
        <end position="143"/>
    </location>
</feature>
<dbReference type="PANTHER" id="PTHR11717:SF7">
    <property type="entry name" value="LOW MOLECULAR WEIGHT PHOSPHOTYROSINE PROTEIN PHOSPHATASE"/>
    <property type="match status" value="1"/>
</dbReference>
<dbReference type="AlphaFoldDB" id="A0A449BLB4"/>
<evidence type="ECO:0000256" key="3">
    <source>
        <dbReference type="ARBA" id="ARBA00022801"/>
    </source>
</evidence>
<feature type="active site" evidence="5">
    <location>
        <position position="14"/>
    </location>
</feature>
<protein>
    <recommendedName>
        <fullName evidence="2">protein-tyrosine-phosphatase</fullName>
        <ecNumber evidence="2">3.1.3.48</ecNumber>
    </recommendedName>
</protein>
<dbReference type="PRINTS" id="PR00719">
    <property type="entry name" value="LMWPTPASE"/>
</dbReference>
<evidence type="ECO:0000256" key="4">
    <source>
        <dbReference type="ARBA" id="ARBA00022912"/>
    </source>
</evidence>
<keyword evidence="3 7" id="KW-0378">Hydrolase</keyword>
<dbReference type="InterPro" id="IPR036196">
    <property type="entry name" value="Ptyr_pPase_sf"/>
</dbReference>
<reference evidence="7 8" key="1">
    <citation type="submission" date="2019-01" db="EMBL/GenBank/DDBJ databases">
        <authorList>
            <consortium name="Pathogen Informatics"/>
        </authorList>
    </citation>
    <scope>NUCLEOTIDE SEQUENCE [LARGE SCALE GENOMIC DNA]</scope>
    <source>
        <strain evidence="7 8">NCTC10172</strain>
    </source>
</reference>
<dbReference type="STRING" id="1408416.GCA_000702765_00163"/>
<dbReference type="EC" id="3.1.3.48" evidence="2"/>
<sequence length="154" mass="18280">MIKVLFVCLGNICRSPMAEGVFKAYVKEKGLEDKFHFESRAISKWEEGRPVHPKTLEKLTPHQIDLTTKRSKAISELDFLDYDFIIGMDKKNIDFLKQFDDGAFRNKIHMYNKFKDVKDPYVTGNFEETYQRITKSMDKWIKKFEKTIKEKQVE</sequence>
<evidence type="ECO:0000313" key="7">
    <source>
        <dbReference type="EMBL" id="VEU83230.1"/>
    </source>
</evidence>
<dbReference type="PANTHER" id="PTHR11717">
    <property type="entry name" value="LOW MOLECULAR WEIGHT PROTEIN TYROSINE PHOSPHATASE"/>
    <property type="match status" value="1"/>
</dbReference>
<dbReference type="KEGG" id="ahk:NCTC10172_01304"/>
<dbReference type="RefSeq" id="WP_035368292.1">
    <property type="nucleotide sequence ID" value="NZ_LR215050.1"/>
</dbReference>
<keyword evidence="8" id="KW-1185">Reference proteome</keyword>
<dbReference type="Pfam" id="PF01451">
    <property type="entry name" value="LMWPc"/>
    <property type="match status" value="1"/>
</dbReference>
<dbReference type="SUPFAM" id="SSF52788">
    <property type="entry name" value="Phosphotyrosine protein phosphatases I"/>
    <property type="match status" value="1"/>
</dbReference>
<dbReference type="Gene3D" id="3.40.50.2300">
    <property type="match status" value="1"/>
</dbReference>
<dbReference type="CDD" id="cd16343">
    <property type="entry name" value="LMWPTP"/>
    <property type="match status" value="1"/>
</dbReference>
<comment type="similarity">
    <text evidence="1">Belongs to the low molecular weight phosphotyrosine protein phosphatase family.</text>
</comment>
<name>A0A449BLB4_9MOLU</name>
<feature type="active site" description="Proton donor" evidence="5">
    <location>
        <position position="119"/>
    </location>
</feature>
<evidence type="ECO:0000256" key="2">
    <source>
        <dbReference type="ARBA" id="ARBA00013064"/>
    </source>
</evidence>
<dbReference type="InterPro" id="IPR023485">
    <property type="entry name" value="Ptyr_pPase"/>
</dbReference>
<feature type="active site" description="Nucleophile" evidence="5">
    <location>
        <position position="8"/>
    </location>
</feature>
<dbReference type="InterPro" id="IPR017867">
    <property type="entry name" value="Tyr_phospatase_low_mol_wt"/>
</dbReference>
<evidence type="ECO:0000256" key="1">
    <source>
        <dbReference type="ARBA" id="ARBA00011063"/>
    </source>
</evidence>
<dbReference type="SMART" id="SM00226">
    <property type="entry name" value="LMWPc"/>
    <property type="match status" value="1"/>
</dbReference>
<gene>
    <name evidence="7" type="primary">yfkJ</name>
    <name evidence="7" type="ORF">NCTC10172_01304</name>
</gene>
<evidence type="ECO:0000256" key="5">
    <source>
        <dbReference type="PIRSR" id="PIRSR617867-1"/>
    </source>
</evidence>
<organism evidence="7 8">
    <name type="scientific">Acholeplasma hippikon</name>
    <dbReference type="NCBI Taxonomy" id="264636"/>
    <lineage>
        <taxon>Bacteria</taxon>
        <taxon>Bacillati</taxon>
        <taxon>Mycoplasmatota</taxon>
        <taxon>Mollicutes</taxon>
        <taxon>Acholeplasmatales</taxon>
        <taxon>Acholeplasmataceae</taxon>
        <taxon>Acholeplasma</taxon>
    </lineage>
</organism>
<proteinExistence type="inferred from homology"/>
<dbReference type="Proteomes" id="UP000290909">
    <property type="component" value="Chromosome"/>
</dbReference>
<accession>A0A449BLB4</accession>
<dbReference type="InterPro" id="IPR050438">
    <property type="entry name" value="LMW_PTPase"/>
</dbReference>